<evidence type="ECO:0000256" key="9">
    <source>
        <dbReference type="ARBA" id="ARBA00040743"/>
    </source>
</evidence>
<keyword evidence="4 12" id="KW-0812">Transmembrane</keyword>
<dbReference type="Pfam" id="PF13616">
    <property type="entry name" value="Rotamase_3"/>
    <property type="match status" value="1"/>
</dbReference>
<dbReference type="InterPro" id="IPR052029">
    <property type="entry name" value="PpiD_chaperone"/>
</dbReference>
<evidence type="ECO:0000259" key="13">
    <source>
        <dbReference type="PROSITE" id="PS50198"/>
    </source>
</evidence>
<dbReference type="Gene3D" id="1.10.4030.10">
    <property type="entry name" value="Porin chaperone SurA, peptide-binding domain"/>
    <property type="match status" value="1"/>
</dbReference>
<feature type="domain" description="PpiC" evidence="13">
    <location>
        <begin position="268"/>
        <end position="366"/>
    </location>
</feature>
<proteinExistence type="inferred from homology"/>
<evidence type="ECO:0000256" key="12">
    <source>
        <dbReference type="SAM" id="Phobius"/>
    </source>
</evidence>
<dbReference type="Gene3D" id="3.10.50.40">
    <property type="match status" value="1"/>
</dbReference>
<evidence type="ECO:0000256" key="1">
    <source>
        <dbReference type="ARBA" id="ARBA00004382"/>
    </source>
</evidence>
<keyword evidence="2" id="KW-1003">Cell membrane</keyword>
<sequence>MLENIRESSQGLTAKIILGLIILTFAVAGIGNYTNSVDSSVADVNGEKISQDEFNKAYQAQRNRMAQQFGEMFETLSADANYMSNFRTGVVDNLISQKLLDQHSAALAIRVSDERIKSTIRNMPEFQVDGVFDNNRYLAMINQAGFYQSSDFRDYLRTEMTRRQLTQGLVSTEFSLPYQEQMYTALENQQRDIRFATLDIEQFKGNAEVTAAEINDYYLANQARFENQEQVKVNYITIDVNDIANSITLTEDDIANYYQNNISQYTEQEQRRVAHILIEFGEDENQAQAQAEALLAKINAGEDFAALAKAHSADTFSGENGGDLDWIDAGIMDTAFDEAAFALTGIGSVSDVVKTEFGFHIIKLTDYKAETVKSLAQVRDSIIAKAKNEQAQDKFFELQQEAARLSFEFPDSLEDAAEAINAKIKTSDWLSRGVNAAPFDANNVVDVAFSELVINEQLNSDVIEVNDGLAMVMRLQEYQAASVKPLAEVSDNIKAILIAEKASEQAQAVAEELLAAFKSGTDISEQLAQYGASMETKAAVTRVGSGLDASLTREAFKLPHPSEGQISATTVNLSNGNLAVLELQAVHAGDAQPAPQLSQQLTQQLAQTAYLNYIEALKVDAEIVRRTVQAPTTPY</sequence>
<protein>
    <recommendedName>
        <fullName evidence="9">Periplasmic chaperone PpiD</fullName>
    </recommendedName>
    <alternativeName>
        <fullName evidence="10">Periplasmic folding chaperone</fullName>
    </alternativeName>
</protein>
<evidence type="ECO:0000313" key="14">
    <source>
        <dbReference type="EMBL" id="SEK39534.1"/>
    </source>
</evidence>
<keyword evidence="5 12" id="KW-1133">Transmembrane helix</keyword>
<comment type="similarity">
    <text evidence="8">Belongs to the PpiD chaperone family.</text>
</comment>
<dbReference type="RefSeq" id="WP_085282805.1">
    <property type="nucleotide sequence ID" value="NZ_FOBI01000001.1"/>
</dbReference>
<dbReference type="SUPFAM" id="SSF54534">
    <property type="entry name" value="FKBP-like"/>
    <property type="match status" value="1"/>
</dbReference>
<dbReference type="Pfam" id="PF13624">
    <property type="entry name" value="SurA_N_3"/>
    <property type="match status" value="1"/>
</dbReference>
<evidence type="ECO:0000256" key="3">
    <source>
        <dbReference type="ARBA" id="ARBA00022519"/>
    </source>
</evidence>
<dbReference type="PANTHER" id="PTHR47529:SF1">
    <property type="entry name" value="PERIPLASMIC CHAPERONE PPID"/>
    <property type="match status" value="1"/>
</dbReference>
<dbReference type="GO" id="GO:0003755">
    <property type="term" value="F:peptidyl-prolyl cis-trans isomerase activity"/>
    <property type="evidence" value="ECO:0007669"/>
    <property type="project" value="UniProtKB-KW"/>
</dbReference>
<keyword evidence="7" id="KW-0143">Chaperone</keyword>
<evidence type="ECO:0000256" key="5">
    <source>
        <dbReference type="ARBA" id="ARBA00022989"/>
    </source>
</evidence>
<dbReference type="STRING" id="641665.GCA_002104455_00452"/>
<evidence type="ECO:0000256" key="11">
    <source>
        <dbReference type="PROSITE-ProRule" id="PRU00278"/>
    </source>
</evidence>
<dbReference type="InterPro" id="IPR000297">
    <property type="entry name" value="PPIase_PpiC"/>
</dbReference>
<name>A0A1H7GN85_9GAMM</name>
<evidence type="ECO:0000256" key="2">
    <source>
        <dbReference type="ARBA" id="ARBA00022475"/>
    </source>
</evidence>
<keyword evidence="6 12" id="KW-0472">Membrane</keyword>
<gene>
    <name evidence="14" type="ORF">SAMN05216262_101252</name>
</gene>
<keyword evidence="3" id="KW-0997">Cell inner membrane</keyword>
<evidence type="ECO:0000256" key="6">
    <source>
        <dbReference type="ARBA" id="ARBA00023136"/>
    </source>
</evidence>
<dbReference type="SUPFAM" id="SSF109998">
    <property type="entry name" value="Triger factor/SurA peptide-binding domain-like"/>
    <property type="match status" value="1"/>
</dbReference>
<comment type="subcellular location">
    <subcellularLocation>
        <location evidence="1">Cell inner membrane</location>
        <topology evidence="1">Single-pass type II membrane protein</topology>
        <orientation evidence="1">Periplasmic side</orientation>
    </subcellularLocation>
</comment>
<dbReference type="PROSITE" id="PS50198">
    <property type="entry name" value="PPIC_PPIASE_2"/>
    <property type="match status" value="1"/>
</dbReference>
<keyword evidence="11 14" id="KW-0413">Isomerase</keyword>
<evidence type="ECO:0000313" key="15">
    <source>
        <dbReference type="Proteomes" id="UP000199297"/>
    </source>
</evidence>
<dbReference type="AlphaFoldDB" id="A0A1H7GN85"/>
<dbReference type="Proteomes" id="UP000199297">
    <property type="component" value="Unassembled WGS sequence"/>
</dbReference>
<keyword evidence="15" id="KW-1185">Reference proteome</keyword>
<reference evidence="15" key="1">
    <citation type="submission" date="2016-10" db="EMBL/GenBank/DDBJ databases">
        <authorList>
            <person name="Varghese N."/>
            <person name="Submissions S."/>
        </authorList>
    </citation>
    <scope>NUCLEOTIDE SEQUENCE [LARGE SCALE GENOMIC DNA]</scope>
    <source>
        <strain evidence="15">CGMCC 1.9127</strain>
    </source>
</reference>
<accession>A0A1H7GN85</accession>
<organism evidence="14 15">
    <name type="scientific">Colwellia chukchiensis</name>
    <dbReference type="NCBI Taxonomy" id="641665"/>
    <lineage>
        <taxon>Bacteria</taxon>
        <taxon>Pseudomonadati</taxon>
        <taxon>Pseudomonadota</taxon>
        <taxon>Gammaproteobacteria</taxon>
        <taxon>Alteromonadales</taxon>
        <taxon>Colwelliaceae</taxon>
        <taxon>Colwellia</taxon>
    </lineage>
</organism>
<evidence type="ECO:0000256" key="7">
    <source>
        <dbReference type="ARBA" id="ARBA00023186"/>
    </source>
</evidence>
<dbReference type="EMBL" id="FOBI01000001">
    <property type="protein sequence ID" value="SEK39534.1"/>
    <property type="molecule type" value="Genomic_DNA"/>
</dbReference>
<evidence type="ECO:0000256" key="8">
    <source>
        <dbReference type="ARBA" id="ARBA00038408"/>
    </source>
</evidence>
<dbReference type="InterPro" id="IPR027304">
    <property type="entry name" value="Trigger_fact/SurA_dom_sf"/>
</dbReference>
<keyword evidence="11" id="KW-0697">Rotamase</keyword>
<dbReference type="PANTHER" id="PTHR47529">
    <property type="entry name" value="PEPTIDYL-PROLYL CIS-TRANS ISOMERASE D"/>
    <property type="match status" value="1"/>
</dbReference>
<dbReference type="GO" id="GO:0005886">
    <property type="term" value="C:plasma membrane"/>
    <property type="evidence" value="ECO:0007669"/>
    <property type="project" value="UniProtKB-SubCell"/>
</dbReference>
<dbReference type="InterPro" id="IPR046357">
    <property type="entry name" value="PPIase_dom_sf"/>
</dbReference>
<dbReference type="OrthoDB" id="9812372at2"/>
<evidence type="ECO:0000256" key="4">
    <source>
        <dbReference type="ARBA" id="ARBA00022692"/>
    </source>
</evidence>
<evidence type="ECO:0000256" key="10">
    <source>
        <dbReference type="ARBA" id="ARBA00042775"/>
    </source>
</evidence>
<feature type="transmembrane region" description="Helical" evidence="12">
    <location>
        <begin position="12"/>
        <end position="31"/>
    </location>
</feature>